<dbReference type="RefSeq" id="WP_214363922.1">
    <property type="nucleotide sequence ID" value="NZ_JAEKFT010000046.1"/>
</dbReference>
<keyword evidence="3" id="KW-1185">Reference proteome</keyword>
<dbReference type="AlphaFoldDB" id="A0A944HA75"/>
<reference evidence="3" key="1">
    <citation type="journal article" date="2022" name="ISME J.">
        <title>Genetic and phylogenetic analysis of dissimilatory iodate-reducing bacteria identifies potential niches across the world's oceans.</title>
        <authorList>
            <person name="Reyes-Umana V."/>
            <person name="Henning Z."/>
            <person name="Lee K."/>
            <person name="Barnum T.P."/>
            <person name="Coates J.D."/>
        </authorList>
    </citation>
    <scope>NUCLEOTIDE SEQUENCE [LARGE SCALE GENOMIC DNA]</scope>
    <source>
        <strain evidence="3">IR12</strain>
    </source>
</reference>
<gene>
    <name evidence="2" type="ORF">I8J34_22705</name>
</gene>
<feature type="chain" id="PRO_5037234091" evidence="1">
    <location>
        <begin position="26"/>
        <end position="109"/>
    </location>
</feature>
<organism evidence="2 3">
    <name type="scientific">Denitromonas iodatirespirans</name>
    <dbReference type="NCBI Taxonomy" id="2795389"/>
    <lineage>
        <taxon>Bacteria</taxon>
        <taxon>Pseudomonadati</taxon>
        <taxon>Pseudomonadota</taxon>
        <taxon>Betaproteobacteria</taxon>
        <taxon>Rhodocyclales</taxon>
        <taxon>Zoogloeaceae</taxon>
        <taxon>Denitromonas</taxon>
    </lineage>
</organism>
<name>A0A944HA75_DENI1</name>
<evidence type="ECO:0000313" key="2">
    <source>
        <dbReference type="EMBL" id="MBT0963999.1"/>
    </source>
</evidence>
<proteinExistence type="predicted"/>
<dbReference type="Proteomes" id="UP000694660">
    <property type="component" value="Unassembled WGS sequence"/>
</dbReference>
<dbReference type="EMBL" id="JAEKFT010000046">
    <property type="protein sequence ID" value="MBT0963999.1"/>
    <property type="molecule type" value="Genomic_DNA"/>
</dbReference>
<sequence length="109" mass="11975">MSAYLLRTARLGCLTLGLFCGTVFSQQAPIMPFEDVGVIRAIDPARSTITVDQRVLRITSATQVTADDPALRFSPVSRTWLGRQVGMETDRGSDGVTNILRLHIFGQNH</sequence>
<evidence type="ECO:0000313" key="3">
    <source>
        <dbReference type="Proteomes" id="UP000694660"/>
    </source>
</evidence>
<evidence type="ECO:0000256" key="1">
    <source>
        <dbReference type="SAM" id="SignalP"/>
    </source>
</evidence>
<keyword evidence="1" id="KW-0732">Signal</keyword>
<comment type="caution">
    <text evidence="2">The sequence shown here is derived from an EMBL/GenBank/DDBJ whole genome shotgun (WGS) entry which is preliminary data.</text>
</comment>
<accession>A0A944HA75</accession>
<feature type="signal peptide" evidence="1">
    <location>
        <begin position="1"/>
        <end position="25"/>
    </location>
</feature>
<protein>
    <submittedName>
        <fullName evidence="2">Uncharacterized protein</fullName>
    </submittedName>
</protein>